<evidence type="ECO:0000256" key="6">
    <source>
        <dbReference type="ARBA" id="ARBA00022527"/>
    </source>
</evidence>
<comment type="similarity">
    <text evidence="4">Belongs to the protein kinase superfamily. NEK Ser/Thr protein kinase family. NIMA subfamily.</text>
</comment>
<dbReference type="Gene3D" id="3.30.200.20">
    <property type="entry name" value="Phosphorylase Kinase, domain 1"/>
    <property type="match status" value="1"/>
</dbReference>
<evidence type="ECO:0000313" key="26">
    <source>
        <dbReference type="Ensembl" id="ENSECAP00000063886.1"/>
    </source>
</evidence>
<keyword evidence="14 23" id="KW-0175">Coiled coil</keyword>
<dbReference type="InterPro" id="IPR008271">
    <property type="entry name" value="Ser/Thr_kinase_AS"/>
</dbReference>
<evidence type="ECO:0000256" key="18">
    <source>
        <dbReference type="ARBA" id="ARBA00047899"/>
    </source>
</evidence>
<dbReference type="GO" id="GO:0005654">
    <property type="term" value="C:nucleoplasm"/>
    <property type="evidence" value="ECO:0000318"/>
    <property type="project" value="GO_Central"/>
</dbReference>
<evidence type="ECO:0000256" key="22">
    <source>
        <dbReference type="ARBA" id="ARBA00075647"/>
    </source>
</evidence>
<dbReference type="GO" id="GO:0031573">
    <property type="term" value="P:mitotic intra-S DNA damage checkpoint signaling"/>
    <property type="evidence" value="ECO:0000318"/>
    <property type="project" value="GO_Central"/>
</dbReference>
<evidence type="ECO:0000256" key="11">
    <source>
        <dbReference type="ARBA" id="ARBA00022777"/>
    </source>
</evidence>
<keyword evidence="27" id="KW-1185">Reference proteome</keyword>
<comment type="subcellular location">
    <subcellularLocation>
        <location evidence="3">Nucleus</location>
        <location evidence="3">Nucleolus</location>
    </subcellularLocation>
</comment>
<evidence type="ECO:0000256" key="8">
    <source>
        <dbReference type="ARBA" id="ARBA00022679"/>
    </source>
</evidence>
<evidence type="ECO:0000256" key="1">
    <source>
        <dbReference type="ARBA" id="ARBA00001936"/>
    </source>
</evidence>
<evidence type="ECO:0000256" key="15">
    <source>
        <dbReference type="ARBA" id="ARBA00023211"/>
    </source>
</evidence>
<dbReference type="GeneTree" id="ENSGT00940000160525"/>
<dbReference type="GO" id="GO:0005634">
    <property type="term" value="C:nucleus"/>
    <property type="evidence" value="ECO:0000318"/>
    <property type="project" value="GO_Central"/>
</dbReference>
<dbReference type="InterPro" id="IPR000719">
    <property type="entry name" value="Prot_kinase_dom"/>
</dbReference>
<dbReference type="Proteomes" id="UP000002281">
    <property type="component" value="Chromosome 16"/>
</dbReference>
<keyword evidence="9" id="KW-0479">Metal-binding</keyword>
<evidence type="ECO:0000256" key="2">
    <source>
        <dbReference type="ARBA" id="ARBA00001946"/>
    </source>
</evidence>
<dbReference type="GO" id="GO:0005730">
    <property type="term" value="C:nucleolus"/>
    <property type="evidence" value="ECO:0007669"/>
    <property type="project" value="UniProtKB-SubCell"/>
</dbReference>
<evidence type="ECO:0000256" key="19">
    <source>
        <dbReference type="ARBA" id="ARBA00048679"/>
    </source>
</evidence>
<dbReference type="PANTHER" id="PTHR44899">
    <property type="entry name" value="CAMK FAMILY PROTEIN KINASE"/>
    <property type="match status" value="1"/>
</dbReference>
<gene>
    <name evidence="26" type="primary">NEK11</name>
</gene>
<feature type="compositionally biased region" description="Acidic residues" evidence="24">
    <location>
        <begin position="486"/>
        <end position="507"/>
    </location>
</feature>
<proteinExistence type="inferred from homology"/>
<reference evidence="26" key="3">
    <citation type="submission" date="2025-09" db="UniProtKB">
        <authorList>
            <consortium name="Ensembl"/>
        </authorList>
    </citation>
    <scope>IDENTIFICATION</scope>
    <source>
        <strain evidence="26">Thoroughbred</strain>
    </source>
</reference>
<dbReference type="GO" id="GO:1901990">
    <property type="term" value="P:regulation of mitotic cell cycle phase transition"/>
    <property type="evidence" value="ECO:0000318"/>
    <property type="project" value="GO_Central"/>
</dbReference>
<comment type="catalytic activity">
    <reaction evidence="19">
        <text>L-seryl-[protein] + ATP = O-phospho-L-seryl-[protein] + ADP + H(+)</text>
        <dbReference type="Rhea" id="RHEA:17989"/>
        <dbReference type="Rhea" id="RHEA-COMP:9863"/>
        <dbReference type="Rhea" id="RHEA-COMP:11604"/>
        <dbReference type="ChEBI" id="CHEBI:15378"/>
        <dbReference type="ChEBI" id="CHEBI:29999"/>
        <dbReference type="ChEBI" id="CHEBI:30616"/>
        <dbReference type="ChEBI" id="CHEBI:83421"/>
        <dbReference type="ChEBI" id="CHEBI:456216"/>
        <dbReference type="EC" id="2.7.11.1"/>
    </reaction>
</comment>
<protein>
    <recommendedName>
        <fullName evidence="21">Serine/threonine-protein kinase Nek11</fullName>
        <ecNumber evidence="5">2.7.11.1</ecNumber>
    </recommendedName>
    <alternativeName>
        <fullName evidence="22">Never in mitosis A-related kinase 11</fullName>
    </alternativeName>
</protein>
<feature type="compositionally biased region" description="Basic and acidic residues" evidence="24">
    <location>
        <begin position="397"/>
        <end position="408"/>
    </location>
</feature>
<dbReference type="FunFam" id="1.10.510.10:FF:000436">
    <property type="entry name" value="NIMA related kinase 11"/>
    <property type="match status" value="1"/>
</dbReference>
<dbReference type="EC" id="2.7.11.1" evidence="5"/>
<reference evidence="26" key="2">
    <citation type="submission" date="2025-08" db="UniProtKB">
        <authorList>
            <consortium name="Ensembl"/>
        </authorList>
    </citation>
    <scope>IDENTIFICATION</scope>
    <source>
        <strain evidence="26">Thoroughbred</strain>
    </source>
</reference>
<comment type="function">
    <text evidence="20">Protein kinase which plays an important role in the G2/M checkpoint response to DNA damage. Controls degradation of CDC25A by directly phosphorylating it on residues whose phosphorylation is required for BTRC-mediated polyubiquitination and degradation.</text>
</comment>
<dbReference type="Gene3D" id="1.10.510.10">
    <property type="entry name" value="Transferase(Phosphotransferase) domain 1"/>
    <property type="match status" value="1"/>
</dbReference>
<evidence type="ECO:0000256" key="20">
    <source>
        <dbReference type="ARBA" id="ARBA00055453"/>
    </source>
</evidence>
<keyword evidence="6" id="KW-0723">Serine/threonine-protein kinase</keyword>
<feature type="region of interest" description="Disordered" evidence="24">
    <location>
        <begin position="397"/>
        <end position="465"/>
    </location>
</feature>
<evidence type="ECO:0000256" key="10">
    <source>
        <dbReference type="ARBA" id="ARBA00022741"/>
    </source>
</evidence>
<evidence type="ECO:0000256" key="9">
    <source>
        <dbReference type="ARBA" id="ARBA00022723"/>
    </source>
</evidence>
<dbReference type="SMART" id="SM00220">
    <property type="entry name" value="S_TKc"/>
    <property type="match status" value="1"/>
</dbReference>
<feature type="region of interest" description="Disordered" evidence="24">
    <location>
        <begin position="485"/>
        <end position="519"/>
    </location>
</feature>
<evidence type="ECO:0000256" key="14">
    <source>
        <dbReference type="ARBA" id="ARBA00023054"/>
    </source>
</evidence>
<keyword evidence="11" id="KW-0418">Kinase</keyword>
<dbReference type="InterPro" id="IPR011009">
    <property type="entry name" value="Kinase-like_dom_sf"/>
</dbReference>
<evidence type="ECO:0000256" key="4">
    <source>
        <dbReference type="ARBA" id="ARBA00010886"/>
    </source>
</evidence>
<organism evidence="26 27">
    <name type="scientific">Equus caballus</name>
    <name type="common">Horse</name>
    <dbReference type="NCBI Taxonomy" id="9796"/>
    <lineage>
        <taxon>Eukaryota</taxon>
        <taxon>Metazoa</taxon>
        <taxon>Chordata</taxon>
        <taxon>Craniata</taxon>
        <taxon>Vertebrata</taxon>
        <taxon>Euteleostomi</taxon>
        <taxon>Mammalia</taxon>
        <taxon>Eutheria</taxon>
        <taxon>Laurasiatheria</taxon>
        <taxon>Perissodactyla</taxon>
        <taxon>Equidae</taxon>
        <taxon>Equus</taxon>
    </lineage>
</organism>
<name>A0A9L0RMU5_HORSE</name>
<dbReference type="PROSITE" id="PS50011">
    <property type="entry name" value="PROTEIN_KINASE_DOM"/>
    <property type="match status" value="1"/>
</dbReference>
<keyword evidence="16" id="KW-0539">Nucleus</keyword>
<dbReference type="GO" id="GO:0004674">
    <property type="term" value="F:protein serine/threonine kinase activity"/>
    <property type="evidence" value="ECO:0000318"/>
    <property type="project" value="GO_Central"/>
</dbReference>
<evidence type="ECO:0000259" key="25">
    <source>
        <dbReference type="PROSITE" id="PS50011"/>
    </source>
</evidence>
<comment type="catalytic activity">
    <reaction evidence="18">
        <text>L-threonyl-[protein] + ATP = O-phospho-L-threonyl-[protein] + ADP + H(+)</text>
        <dbReference type="Rhea" id="RHEA:46608"/>
        <dbReference type="Rhea" id="RHEA-COMP:11060"/>
        <dbReference type="Rhea" id="RHEA-COMP:11605"/>
        <dbReference type="ChEBI" id="CHEBI:15378"/>
        <dbReference type="ChEBI" id="CHEBI:30013"/>
        <dbReference type="ChEBI" id="CHEBI:30616"/>
        <dbReference type="ChEBI" id="CHEBI:61977"/>
        <dbReference type="ChEBI" id="CHEBI:456216"/>
        <dbReference type="EC" id="2.7.11.1"/>
    </reaction>
</comment>
<evidence type="ECO:0000256" key="3">
    <source>
        <dbReference type="ARBA" id="ARBA00004604"/>
    </source>
</evidence>
<feature type="coiled-coil region" evidence="23">
    <location>
        <begin position="347"/>
        <end position="381"/>
    </location>
</feature>
<dbReference type="OrthoDB" id="248923at2759"/>
<evidence type="ECO:0000313" key="27">
    <source>
        <dbReference type="Proteomes" id="UP000002281"/>
    </source>
</evidence>
<dbReference type="GO" id="GO:0005524">
    <property type="term" value="F:ATP binding"/>
    <property type="evidence" value="ECO:0007669"/>
    <property type="project" value="UniProtKB-KW"/>
</dbReference>
<evidence type="ECO:0000256" key="12">
    <source>
        <dbReference type="ARBA" id="ARBA00022840"/>
    </source>
</evidence>
<dbReference type="Ensembl" id="ENSECAT00000139633.1">
    <property type="protein sequence ID" value="ENSECAP00000063886.1"/>
    <property type="gene ID" value="ENSECAG00000015688.4"/>
</dbReference>
<dbReference type="FunFam" id="3.30.200.20:FF:000332">
    <property type="entry name" value="NIMA related kinase 11"/>
    <property type="match status" value="1"/>
</dbReference>
<feature type="domain" description="Protein kinase" evidence="25">
    <location>
        <begin position="29"/>
        <end position="287"/>
    </location>
</feature>
<feature type="compositionally biased region" description="Polar residues" evidence="24">
    <location>
        <begin position="435"/>
        <end position="444"/>
    </location>
</feature>
<dbReference type="Pfam" id="PF00069">
    <property type="entry name" value="Pkinase"/>
    <property type="match status" value="1"/>
</dbReference>
<comment type="cofactor">
    <cofactor evidence="2">
        <name>Mg(2+)</name>
        <dbReference type="ChEBI" id="CHEBI:18420"/>
    </cofactor>
</comment>
<keyword evidence="12" id="KW-0067">ATP-binding</keyword>
<keyword evidence="8" id="KW-0808">Transferase</keyword>
<keyword evidence="13" id="KW-0460">Magnesium</keyword>
<feature type="compositionally biased region" description="Low complexity" evidence="24">
    <location>
        <begin position="445"/>
        <end position="454"/>
    </location>
</feature>
<dbReference type="PROSITE" id="PS00108">
    <property type="entry name" value="PROTEIN_KINASE_ST"/>
    <property type="match status" value="1"/>
</dbReference>
<accession>A0A9L0RMU5</accession>
<keyword evidence="7" id="KW-0597">Phosphoprotein</keyword>
<evidence type="ECO:0000256" key="24">
    <source>
        <dbReference type="SAM" id="MobiDB-lite"/>
    </source>
</evidence>
<dbReference type="InterPro" id="IPR051131">
    <property type="entry name" value="NEK_Ser/Thr_kinase_NIMA"/>
</dbReference>
<evidence type="ECO:0000256" key="17">
    <source>
        <dbReference type="ARBA" id="ARBA00023306"/>
    </source>
</evidence>
<dbReference type="CDD" id="cd08222">
    <property type="entry name" value="STKc_Nek11"/>
    <property type="match status" value="1"/>
</dbReference>
<comment type="cofactor">
    <cofactor evidence="1">
        <name>Mn(2+)</name>
        <dbReference type="ChEBI" id="CHEBI:29035"/>
    </cofactor>
</comment>
<reference evidence="26 27" key="1">
    <citation type="journal article" date="2009" name="Science">
        <title>Genome sequence, comparative analysis, and population genetics of the domestic horse.</title>
        <authorList>
            <consortium name="Broad Institute Genome Sequencing Platform"/>
            <consortium name="Broad Institute Whole Genome Assembly Team"/>
            <person name="Wade C.M."/>
            <person name="Giulotto E."/>
            <person name="Sigurdsson S."/>
            <person name="Zoli M."/>
            <person name="Gnerre S."/>
            <person name="Imsland F."/>
            <person name="Lear T.L."/>
            <person name="Adelson D.L."/>
            <person name="Bailey E."/>
            <person name="Bellone R.R."/>
            <person name="Bloecker H."/>
            <person name="Distl O."/>
            <person name="Edgar R.C."/>
            <person name="Garber M."/>
            <person name="Leeb T."/>
            <person name="Mauceli E."/>
            <person name="MacLeod J.N."/>
            <person name="Penedo M.C.T."/>
            <person name="Raison J.M."/>
            <person name="Sharpe T."/>
            <person name="Vogel J."/>
            <person name="Andersson L."/>
            <person name="Antczak D.F."/>
            <person name="Biagi T."/>
            <person name="Binns M.M."/>
            <person name="Chowdhary B.P."/>
            <person name="Coleman S.J."/>
            <person name="Della Valle G."/>
            <person name="Fryc S."/>
            <person name="Guerin G."/>
            <person name="Hasegawa T."/>
            <person name="Hill E.W."/>
            <person name="Jurka J."/>
            <person name="Kiialainen A."/>
            <person name="Lindgren G."/>
            <person name="Liu J."/>
            <person name="Magnani E."/>
            <person name="Mickelson J.R."/>
            <person name="Murray J."/>
            <person name="Nergadze S.G."/>
            <person name="Onofrio R."/>
            <person name="Pedroni S."/>
            <person name="Piras M.F."/>
            <person name="Raudsepp T."/>
            <person name="Rocchi M."/>
            <person name="Roeed K.H."/>
            <person name="Ryder O.A."/>
            <person name="Searle S."/>
            <person name="Skow L."/>
            <person name="Swinburne J.E."/>
            <person name="Syvaenen A.C."/>
            <person name="Tozaki T."/>
            <person name="Valberg S.J."/>
            <person name="Vaudin M."/>
            <person name="White J.R."/>
            <person name="Zody M.C."/>
            <person name="Lander E.S."/>
            <person name="Lindblad-Toh K."/>
        </authorList>
    </citation>
    <scope>NUCLEOTIDE SEQUENCE [LARGE SCALE GENOMIC DNA]</scope>
    <source>
        <strain evidence="26 27">Thoroughbred</strain>
    </source>
</reference>
<dbReference type="SUPFAM" id="SSF56112">
    <property type="entry name" value="Protein kinase-like (PK-like)"/>
    <property type="match status" value="1"/>
</dbReference>
<keyword evidence="17" id="KW-0131">Cell cycle</keyword>
<evidence type="ECO:0000256" key="7">
    <source>
        <dbReference type="ARBA" id="ARBA00022553"/>
    </source>
</evidence>
<dbReference type="GO" id="GO:0046872">
    <property type="term" value="F:metal ion binding"/>
    <property type="evidence" value="ECO:0007669"/>
    <property type="project" value="UniProtKB-KW"/>
</dbReference>
<evidence type="ECO:0000256" key="16">
    <source>
        <dbReference type="ARBA" id="ARBA00023242"/>
    </source>
</evidence>
<keyword evidence="15" id="KW-0464">Manganese</keyword>
<dbReference type="AlphaFoldDB" id="A0A9L0RMU5"/>
<sequence>MLKFQEAANCASGSIAISTYPKTLIARRYVLQRKLGSGSFGTVYLVSDKKAKQGEELKVLKEISVGGLNPNETVQANLEAQLLSKLDHPAIVKFHASFVEQDNLCIITEYCEGRDLDCKIQEYKEAGKTFPDSQIIEWFVQLLLGVDYMHERRILHRDLKSKNIFLKNNLLKIGDFGVSRLLMGSCDLATTLTGTPHYMSPEALKHQGYNTKSDIWSLACILYEMCCMNHAFTGSNFLSIVLKIVEGDTPSLPERYPRELNAIMERMLNKNPSLRPSAIEILKIPYIEEQLQHLMCRYSEMTLEDKNFNCQKEAAHIVNAVQKKIHLQTLRALSEVQKMTPRERMRLRKLQAADEKARRLKKLVEEKYEENNKRMQELRSRNFQQLTVDVLHEKGHLMRTEGKEEQPEGRLSCSPREEDEERSPGRAEEFDDPTSENLPESQPVSSLDLSTLDSSGEDTIADLGDHEIPEDPLVAEEYYADAFDSCSEESEDEEEEIVFSGPEEEVKDEVQQPAYRTNQQDSDIEALARCLENVLGCTSLDTRTITSTAPDMSPGPTIFNSAMARTKMKRMRESAVQKLGAEVFEEVYDYLKGARQQNASEAEIHTALEKVVPRASDCFEVDQLLYFEEQLLITMGEGPTRQNRHKQLSKASEFKGTNFCENPFNT</sequence>
<evidence type="ECO:0000256" key="13">
    <source>
        <dbReference type="ARBA" id="ARBA00022842"/>
    </source>
</evidence>
<keyword evidence="10" id="KW-0547">Nucleotide-binding</keyword>
<evidence type="ECO:0000256" key="23">
    <source>
        <dbReference type="SAM" id="Coils"/>
    </source>
</evidence>
<evidence type="ECO:0000256" key="5">
    <source>
        <dbReference type="ARBA" id="ARBA00012513"/>
    </source>
</evidence>
<evidence type="ECO:0000256" key="21">
    <source>
        <dbReference type="ARBA" id="ARBA00073378"/>
    </source>
</evidence>
<dbReference type="PANTHER" id="PTHR44899:SF8">
    <property type="entry name" value="NIMA-RELATED KINASE 11"/>
    <property type="match status" value="1"/>
</dbReference>